<dbReference type="NCBIfam" id="TIGR02595">
    <property type="entry name" value="PEP_CTERM"/>
    <property type="match status" value="1"/>
</dbReference>
<evidence type="ECO:0000259" key="1">
    <source>
        <dbReference type="Pfam" id="PF07589"/>
    </source>
</evidence>
<dbReference type="Pfam" id="PF07589">
    <property type="entry name" value="PEP-CTERM"/>
    <property type="match status" value="1"/>
</dbReference>
<name>X1UA70_9ZZZZ</name>
<protein>
    <recommendedName>
        <fullName evidence="1">Ice-binding protein C-terminal domain-containing protein</fullName>
    </recommendedName>
</protein>
<reference evidence="2" key="1">
    <citation type="journal article" date="2014" name="Front. Microbiol.">
        <title>High frequency of phylogenetically diverse reductive dehalogenase-homologous genes in deep subseafloor sedimentary metagenomes.</title>
        <authorList>
            <person name="Kawai M."/>
            <person name="Futagami T."/>
            <person name="Toyoda A."/>
            <person name="Takaki Y."/>
            <person name="Nishi S."/>
            <person name="Hori S."/>
            <person name="Arai W."/>
            <person name="Tsubouchi T."/>
            <person name="Morono Y."/>
            <person name="Uchiyama I."/>
            <person name="Ito T."/>
            <person name="Fujiyama A."/>
            <person name="Inagaki F."/>
            <person name="Takami H."/>
        </authorList>
    </citation>
    <scope>NUCLEOTIDE SEQUENCE</scope>
    <source>
        <strain evidence="2">Expedition CK06-06</strain>
    </source>
</reference>
<comment type="caution">
    <text evidence="2">The sequence shown here is derived from an EMBL/GenBank/DDBJ whole genome shotgun (WGS) entry which is preliminary data.</text>
</comment>
<evidence type="ECO:0000313" key="2">
    <source>
        <dbReference type="EMBL" id="GAJ14389.1"/>
    </source>
</evidence>
<dbReference type="AlphaFoldDB" id="X1UA70"/>
<accession>X1UA70</accession>
<feature type="non-terminal residue" evidence="2">
    <location>
        <position position="1"/>
    </location>
</feature>
<dbReference type="EMBL" id="BARW01027270">
    <property type="protein sequence ID" value="GAJ14389.1"/>
    <property type="molecule type" value="Genomic_DNA"/>
</dbReference>
<organism evidence="2">
    <name type="scientific">marine sediment metagenome</name>
    <dbReference type="NCBI Taxonomy" id="412755"/>
    <lineage>
        <taxon>unclassified sequences</taxon>
        <taxon>metagenomes</taxon>
        <taxon>ecological metagenomes</taxon>
    </lineage>
</organism>
<gene>
    <name evidence="2" type="ORF">S12H4_44279</name>
</gene>
<dbReference type="InterPro" id="IPR013424">
    <property type="entry name" value="Ice-binding_C"/>
</dbReference>
<feature type="domain" description="Ice-binding protein C-terminal" evidence="1">
    <location>
        <begin position="121"/>
        <end position="141"/>
    </location>
</feature>
<sequence>FSVAIDGGLATANASAWYNRVAGDSQTDSGFNLIIYAFAGSPASYLTQLINGTWLDSSSGGVITGGDAARWEQGSTSLLLPAGTDFLSLRIMAVENIFNDGTMPEFDGHYADATYLDIDVIPEPATLGLLLVGGLAMLRRRQ</sequence>
<proteinExistence type="predicted"/>